<reference evidence="2 3" key="1">
    <citation type="journal article" date="2010" name="Nature">
        <title>The sequence and de novo assembly of the giant panda genome.</title>
        <authorList>
            <person name="Li R."/>
            <person name="Fan W."/>
            <person name="Tian G."/>
            <person name="Zhu H."/>
            <person name="He L."/>
            <person name="Cai J."/>
            <person name="Huang Q."/>
            <person name="Cai Q."/>
            <person name="Li B."/>
            <person name="Bai Y."/>
            <person name="Zhang Z."/>
            <person name="Zhang Y."/>
            <person name="Wang W."/>
            <person name="Li J."/>
            <person name="Wei F."/>
            <person name="Li H."/>
            <person name="Jian M."/>
            <person name="Li J."/>
            <person name="Zhang Z."/>
            <person name="Nielsen R."/>
            <person name="Li D."/>
            <person name="Gu W."/>
            <person name="Yang Z."/>
            <person name="Xuan Z."/>
            <person name="Ryder O.A."/>
            <person name="Leung F.C."/>
            <person name="Zhou Y."/>
            <person name="Cao J."/>
            <person name="Sun X."/>
            <person name="Fu Y."/>
            <person name="Fang X."/>
            <person name="Guo X."/>
            <person name="Wang B."/>
            <person name="Hou R."/>
            <person name="Shen F."/>
            <person name="Mu B."/>
            <person name="Ni P."/>
            <person name="Lin R."/>
            <person name="Qian W."/>
            <person name="Wang G."/>
            <person name="Yu C."/>
            <person name="Nie W."/>
            <person name="Wang J."/>
            <person name="Wu Z."/>
            <person name="Liang H."/>
            <person name="Min J."/>
            <person name="Wu Q."/>
            <person name="Cheng S."/>
            <person name="Ruan J."/>
            <person name="Wang M."/>
            <person name="Shi Z."/>
            <person name="Wen M."/>
            <person name="Liu B."/>
            <person name="Ren X."/>
            <person name="Zheng H."/>
            <person name="Dong D."/>
            <person name="Cook K."/>
            <person name="Shan G."/>
            <person name="Zhang H."/>
            <person name="Kosiol C."/>
            <person name="Xie X."/>
            <person name="Lu Z."/>
            <person name="Zheng H."/>
            <person name="Li Y."/>
            <person name="Steiner C.C."/>
            <person name="Lam T.T."/>
            <person name="Lin S."/>
            <person name="Zhang Q."/>
            <person name="Li G."/>
            <person name="Tian J."/>
            <person name="Gong T."/>
            <person name="Liu H."/>
            <person name="Zhang D."/>
            <person name="Fang L."/>
            <person name="Ye C."/>
            <person name="Zhang J."/>
            <person name="Hu W."/>
            <person name="Xu A."/>
            <person name="Ren Y."/>
            <person name="Zhang G."/>
            <person name="Bruford M.W."/>
            <person name="Li Q."/>
            <person name="Ma L."/>
            <person name="Guo Y."/>
            <person name="An N."/>
            <person name="Hu Y."/>
            <person name="Zheng Y."/>
            <person name="Shi Y."/>
            <person name="Li Z."/>
            <person name="Liu Q."/>
            <person name="Chen Y."/>
            <person name="Zhao J."/>
            <person name="Qu N."/>
            <person name="Zhao S."/>
            <person name="Tian F."/>
            <person name="Wang X."/>
            <person name="Wang H."/>
            <person name="Xu L."/>
            <person name="Liu X."/>
            <person name="Vinar T."/>
            <person name="Wang Y."/>
            <person name="Lam T.W."/>
            <person name="Yiu S.M."/>
            <person name="Liu S."/>
            <person name="Zhang H."/>
            <person name="Li D."/>
            <person name="Huang Y."/>
            <person name="Wang X."/>
            <person name="Yang G."/>
            <person name="Jiang Z."/>
            <person name="Wang J."/>
            <person name="Qin N."/>
            <person name="Li L."/>
            <person name="Li J."/>
            <person name="Bolund L."/>
            <person name="Kristiansen K."/>
            <person name="Wong G.K."/>
            <person name="Olson M."/>
            <person name="Zhang X."/>
            <person name="Li S."/>
            <person name="Yang H."/>
            <person name="Wang J."/>
            <person name="Wang J."/>
        </authorList>
    </citation>
    <scope>NUCLEOTIDE SEQUENCE [LARGE SCALE GENOMIC DNA]</scope>
</reference>
<protein>
    <submittedName>
        <fullName evidence="2">Uncharacterized protein</fullName>
    </submittedName>
</protein>
<evidence type="ECO:0000313" key="3">
    <source>
        <dbReference type="Proteomes" id="UP000008912"/>
    </source>
</evidence>
<keyword evidence="3" id="KW-1185">Reference proteome</keyword>
<evidence type="ECO:0000256" key="1">
    <source>
        <dbReference type="SAM" id="MobiDB-lite"/>
    </source>
</evidence>
<dbReference type="PANTHER" id="PTHR46738">
    <property type="entry name" value="UBIQUITIN-ASSOCIATED DOMAIN-CONTAINING PROTEIN 1"/>
    <property type="match status" value="1"/>
</dbReference>
<dbReference type="InParanoid" id="A0A7N5K6T9"/>
<name>A0A7N5K6T9_AILME</name>
<dbReference type="Proteomes" id="UP000008912">
    <property type="component" value="Unassembled WGS sequence"/>
</dbReference>
<evidence type="ECO:0000313" key="2">
    <source>
        <dbReference type="Ensembl" id="ENSAMEP00000035779.1"/>
    </source>
</evidence>
<dbReference type="InterPro" id="IPR029071">
    <property type="entry name" value="Ubiquitin-like_domsf"/>
</dbReference>
<dbReference type="PANTHER" id="PTHR46738:SF1">
    <property type="entry name" value="UBIQUITIN-ASSOCIATED DOMAIN-CONTAINING PROTEIN 1"/>
    <property type="match status" value="1"/>
</dbReference>
<organism evidence="2 3">
    <name type="scientific">Ailuropoda melanoleuca</name>
    <name type="common">Giant panda</name>
    <dbReference type="NCBI Taxonomy" id="9646"/>
    <lineage>
        <taxon>Eukaryota</taxon>
        <taxon>Metazoa</taxon>
        <taxon>Chordata</taxon>
        <taxon>Craniata</taxon>
        <taxon>Vertebrata</taxon>
        <taxon>Euteleostomi</taxon>
        <taxon>Mammalia</taxon>
        <taxon>Eutheria</taxon>
        <taxon>Laurasiatheria</taxon>
        <taxon>Carnivora</taxon>
        <taxon>Caniformia</taxon>
        <taxon>Ursidae</taxon>
        <taxon>Ailuropoda</taxon>
    </lineage>
</organism>
<dbReference type="AlphaFoldDB" id="A0A7N5K6T9"/>
<dbReference type="InterPro" id="IPR052476">
    <property type="entry name" value="UBAC1"/>
</dbReference>
<reference evidence="2" key="3">
    <citation type="submission" date="2025-09" db="UniProtKB">
        <authorList>
            <consortium name="Ensembl"/>
        </authorList>
    </citation>
    <scope>IDENTIFICATION</scope>
</reference>
<feature type="region of interest" description="Disordered" evidence="1">
    <location>
        <begin position="64"/>
        <end position="89"/>
    </location>
</feature>
<dbReference type="Ensembl" id="ENSAMET00000025744.1">
    <property type="protein sequence ID" value="ENSAMEP00000035779.1"/>
    <property type="gene ID" value="ENSAMEG00000025413.1"/>
</dbReference>
<accession>A0A7N5K6T9</accession>
<proteinExistence type="predicted"/>
<sequence>ASDGAEWLEEAAEDTSVEKLKERCLKHCAHGSLEDPKSVTHHKLIHAASERVLNDAKTILEENIQDQGRGPSGQWREHGAAGGGGARGKGARGIQVCVPGWGRAGKLGQPKGFYSSVVKTKCALWAVCGKQHKPKLDTQHPSEKPDVSFIFNSASARPGPPELPQGLQSAVTAVVSDGLGRHSDSVHVHLPATVSVWSAGERRWVFHLSSKG</sequence>
<dbReference type="GO" id="GO:0000151">
    <property type="term" value="C:ubiquitin ligase complex"/>
    <property type="evidence" value="ECO:0007669"/>
    <property type="project" value="TreeGrafter"/>
</dbReference>
<dbReference type="GeneTree" id="ENSGT00390000014658"/>
<reference evidence="2" key="2">
    <citation type="submission" date="2025-08" db="UniProtKB">
        <authorList>
            <consortium name="Ensembl"/>
        </authorList>
    </citation>
    <scope>IDENTIFICATION</scope>
</reference>
<dbReference type="SUPFAM" id="SSF54236">
    <property type="entry name" value="Ubiquitin-like"/>
    <property type="match status" value="1"/>
</dbReference>